<dbReference type="Pfam" id="PF05460">
    <property type="entry name" value="ORC6"/>
    <property type="match status" value="1"/>
</dbReference>
<keyword evidence="3" id="KW-0235">DNA replication</keyword>
<accession>A0A061HJF9</accession>
<evidence type="ECO:0000313" key="8">
    <source>
        <dbReference type="EMBL" id="EPQ62928.1"/>
    </source>
</evidence>
<keyword evidence="5" id="KW-0539">Nucleus</keyword>
<evidence type="ECO:0000256" key="3">
    <source>
        <dbReference type="ARBA" id="ARBA00022705"/>
    </source>
</evidence>
<comment type="subcellular location">
    <subcellularLocation>
        <location evidence="1">Nucleus</location>
    </subcellularLocation>
</comment>
<name>A0A061HJF9_BLUGR</name>
<dbReference type="HOGENOM" id="CLU_045412_0_0_1"/>
<evidence type="ECO:0000256" key="2">
    <source>
        <dbReference type="ARBA" id="ARBA00010840"/>
    </source>
</evidence>
<dbReference type="OrthoDB" id="5367324at2759"/>
<evidence type="ECO:0000256" key="1">
    <source>
        <dbReference type="ARBA" id="ARBA00004123"/>
    </source>
</evidence>
<dbReference type="AlphaFoldDB" id="A0A061HJF9"/>
<evidence type="ECO:0000313" key="10">
    <source>
        <dbReference type="Proteomes" id="UP000053110"/>
    </source>
</evidence>
<protein>
    <submittedName>
        <fullName evidence="9">Bgt-5307</fullName>
    </submittedName>
</protein>
<reference evidence="10" key="1">
    <citation type="journal article" date="2013" name="Nat. Genet.">
        <title>The wheat powdery mildew genome shows the unique evolution of an obligate biotroph.</title>
        <authorList>
            <person name="Wicker T."/>
            <person name="Oberhaensli S."/>
            <person name="Parlange F."/>
            <person name="Buchmann J.P."/>
            <person name="Shatalina M."/>
            <person name="Roffler S."/>
            <person name="Ben-David R."/>
            <person name="Dolezel J."/>
            <person name="Simkova H."/>
            <person name="Schulze-Lefert P."/>
            <person name="Spanu P.D."/>
            <person name="Bruggmann R."/>
            <person name="Amselem J."/>
            <person name="Quesneville H."/>
            <person name="Ver Loren van Themaat E."/>
            <person name="Paape T."/>
            <person name="Shimizu K.K."/>
            <person name="Keller B."/>
        </authorList>
    </citation>
    <scope>NUCLEOTIDE SEQUENCE [LARGE SCALE GENOMIC DNA]</scope>
    <source>
        <strain evidence="10">96224</strain>
    </source>
</reference>
<feature type="region of interest" description="Disordered" evidence="6">
    <location>
        <begin position="99"/>
        <end position="138"/>
    </location>
</feature>
<reference evidence="9" key="3">
    <citation type="submission" date="2018-07" db="EMBL/GenBank/DDBJ databases">
        <authorList>
            <person name="Quirk P.G."/>
            <person name="Krulwich T.A."/>
        </authorList>
    </citation>
    <scope>NUCLEOTIDE SEQUENCE</scope>
    <source>
        <strain evidence="9">96224</strain>
    </source>
</reference>
<evidence type="ECO:0000256" key="5">
    <source>
        <dbReference type="ARBA" id="ARBA00023242"/>
    </source>
</evidence>
<feature type="domain" description="ORC6 first cyclin-like" evidence="7">
    <location>
        <begin position="9"/>
        <end position="94"/>
    </location>
</feature>
<proteinExistence type="inferred from homology"/>
<dbReference type="GO" id="GO:0003677">
    <property type="term" value="F:DNA binding"/>
    <property type="evidence" value="ECO:0007669"/>
    <property type="project" value="UniProtKB-KW"/>
</dbReference>
<dbReference type="Proteomes" id="UP000053110">
    <property type="component" value="Unassembled WGS sequence"/>
</dbReference>
<dbReference type="GO" id="GO:0005664">
    <property type="term" value="C:nuclear origin of replication recognition complex"/>
    <property type="evidence" value="ECO:0007669"/>
    <property type="project" value="InterPro"/>
</dbReference>
<evidence type="ECO:0000256" key="4">
    <source>
        <dbReference type="ARBA" id="ARBA00023125"/>
    </source>
</evidence>
<dbReference type="EMBL" id="KE375143">
    <property type="protein sequence ID" value="EPQ62928.1"/>
    <property type="molecule type" value="Genomic_DNA"/>
</dbReference>
<evidence type="ECO:0000313" key="9">
    <source>
        <dbReference type="EMBL" id="SUZ12389.1"/>
    </source>
</evidence>
<keyword evidence="4" id="KW-0238">DNA-binding</keyword>
<dbReference type="InterPro" id="IPR008721">
    <property type="entry name" value="ORC6_cyclin_first"/>
</dbReference>
<evidence type="ECO:0000256" key="6">
    <source>
        <dbReference type="SAM" id="MobiDB-lite"/>
    </source>
</evidence>
<dbReference type="EMBL" id="UIGY01000171">
    <property type="protein sequence ID" value="SUZ12389.1"/>
    <property type="molecule type" value="Genomic_DNA"/>
</dbReference>
<organism evidence="9">
    <name type="scientific">Blumeria graminis f. sp. tritici 96224</name>
    <dbReference type="NCBI Taxonomy" id="1268274"/>
    <lineage>
        <taxon>Eukaryota</taxon>
        <taxon>Fungi</taxon>
        <taxon>Dikarya</taxon>
        <taxon>Ascomycota</taxon>
        <taxon>Pezizomycotina</taxon>
        <taxon>Leotiomycetes</taxon>
        <taxon>Erysiphales</taxon>
        <taxon>Erysiphaceae</taxon>
        <taxon>Blumeria</taxon>
    </lineage>
</organism>
<dbReference type="GO" id="GO:0006260">
    <property type="term" value="P:DNA replication"/>
    <property type="evidence" value="ECO:0007669"/>
    <property type="project" value="UniProtKB-KW"/>
</dbReference>
<evidence type="ECO:0000259" key="7">
    <source>
        <dbReference type="Pfam" id="PF05460"/>
    </source>
</evidence>
<comment type="similarity">
    <text evidence="2">Belongs to the ORC6 family.</text>
</comment>
<gene>
    <name evidence="8" type="ORF">BGT96224_5307</name>
    <name evidence="9" type="ORF">BGT96224V2_LOCUS5559</name>
</gene>
<reference evidence="8" key="2">
    <citation type="submission" date="2013-01" db="EMBL/GenBank/DDBJ databases">
        <title>The wheat powdery mildew genome reveals unique evolution of an obligate biotroph.</title>
        <authorList>
            <person name="Oberhaensli S."/>
            <person name="Wicker T."/>
            <person name="Keller B."/>
        </authorList>
    </citation>
    <scope>NUCLEOTIDE SEQUENCE</scope>
    <source>
        <strain evidence="8">96224</strain>
    </source>
</reference>
<sequence>MSRPIEKALGNLIPRHSKALPPELVDLASSLLVQSRSKCTLKAEEEVARVYVCANLACERLKANLNLPPIEARPPILPRTYKKLFLYFDTQLGMTATPVPCRGKPVAKRRQTKSSNIPAPSPRPAQPSPSKVESTAGVRMQQPAIRKINGAAVRARYSTLPMWVGPVVRFVCKKMDTCNAIPHVLAGIESITSLPRPRKQQAELSDTTNPEFKLPALIAAVWFFVVVKMHGREEQWRENLERKKLIRDHLAAAKENQMLLERIGSSDEAWESWVKVTERDVNIWRNEIVNGNWKELDWWINIEEGIGVRNEFQDDEDELANSDTSGDSNRPDYVQARRINDVIWDKYDYLSTPRKLEYEAWRCNIQSQIDQMSTDKDSVRSK</sequence>